<evidence type="ECO:0000313" key="1">
    <source>
        <dbReference type="EMBL" id="CAB4156542.1"/>
    </source>
</evidence>
<protein>
    <submittedName>
        <fullName evidence="1">Uncharacterized protein</fullName>
    </submittedName>
</protein>
<dbReference type="EMBL" id="LR796639">
    <property type="protein sequence ID" value="CAB4156542.1"/>
    <property type="molecule type" value="Genomic_DNA"/>
</dbReference>
<organism evidence="1">
    <name type="scientific">uncultured Caudovirales phage</name>
    <dbReference type="NCBI Taxonomy" id="2100421"/>
    <lineage>
        <taxon>Viruses</taxon>
        <taxon>Duplodnaviria</taxon>
        <taxon>Heunggongvirae</taxon>
        <taxon>Uroviricota</taxon>
        <taxon>Caudoviricetes</taxon>
        <taxon>Peduoviridae</taxon>
        <taxon>Maltschvirus</taxon>
        <taxon>Maltschvirus maltsch</taxon>
    </lineage>
</organism>
<gene>
    <name evidence="1" type="ORF">UFOVP658_73</name>
</gene>
<accession>A0A6J5ND24</accession>
<name>A0A6J5ND24_9CAUD</name>
<sequence>MKHWKPFTTGGKYTCNECPRSIDNYPDVLALQMKIHELEHELQMMRLGLGEGNE</sequence>
<proteinExistence type="predicted"/>
<reference evidence="1" key="1">
    <citation type="submission" date="2020-04" db="EMBL/GenBank/DDBJ databases">
        <authorList>
            <person name="Chiriac C."/>
            <person name="Salcher M."/>
            <person name="Ghai R."/>
            <person name="Kavagutti S V."/>
        </authorList>
    </citation>
    <scope>NUCLEOTIDE SEQUENCE</scope>
</reference>